<comment type="caution">
    <text evidence="2">The sequence shown here is derived from an EMBL/GenBank/DDBJ whole genome shotgun (WGS) entry which is preliminary data.</text>
</comment>
<gene>
    <name evidence="2" type="ORF">Tci_038545</name>
</gene>
<organism evidence="2">
    <name type="scientific">Tanacetum cinerariifolium</name>
    <name type="common">Dalmatian daisy</name>
    <name type="synonym">Chrysanthemum cinerariifolium</name>
    <dbReference type="NCBI Taxonomy" id="118510"/>
    <lineage>
        <taxon>Eukaryota</taxon>
        <taxon>Viridiplantae</taxon>
        <taxon>Streptophyta</taxon>
        <taxon>Embryophyta</taxon>
        <taxon>Tracheophyta</taxon>
        <taxon>Spermatophyta</taxon>
        <taxon>Magnoliopsida</taxon>
        <taxon>eudicotyledons</taxon>
        <taxon>Gunneridae</taxon>
        <taxon>Pentapetalae</taxon>
        <taxon>asterids</taxon>
        <taxon>campanulids</taxon>
        <taxon>Asterales</taxon>
        <taxon>Asteraceae</taxon>
        <taxon>Asteroideae</taxon>
        <taxon>Anthemideae</taxon>
        <taxon>Anthemidinae</taxon>
        <taxon>Tanacetum</taxon>
    </lineage>
</organism>
<evidence type="ECO:0000313" key="2">
    <source>
        <dbReference type="EMBL" id="GEU66567.1"/>
    </source>
</evidence>
<evidence type="ECO:0008006" key="3">
    <source>
        <dbReference type="Google" id="ProtNLM"/>
    </source>
</evidence>
<dbReference type="AlphaFoldDB" id="A0A6L2M030"/>
<protein>
    <recommendedName>
        <fullName evidence="3">Glutathione S-transferase T3-like</fullName>
    </recommendedName>
</protein>
<reference evidence="2" key="1">
    <citation type="journal article" date="2019" name="Sci. Rep.">
        <title>Draft genome of Tanacetum cinerariifolium, the natural source of mosquito coil.</title>
        <authorList>
            <person name="Yamashiro T."/>
            <person name="Shiraishi A."/>
            <person name="Satake H."/>
            <person name="Nakayama K."/>
        </authorList>
    </citation>
    <scope>NUCLEOTIDE SEQUENCE</scope>
</reference>
<dbReference type="EMBL" id="BKCJ010005407">
    <property type="protein sequence ID" value="GEU66567.1"/>
    <property type="molecule type" value="Genomic_DNA"/>
</dbReference>
<accession>A0A6L2M030</accession>
<sequence>MLTEKWTAMNASVQKFNQLVSKTLAHSEENDEDWMTRVEILYKTQTNGEFKHKSAWKFLKDKHKWKNPDSTLARRNRLRVTDDEPEHFGDDVFPRPPRWCATLEVQGCLHCECDVRDADVDWRRKRKRDLECEGKGERAPKEHSKGRMDVIG</sequence>
<name>A0A6L2M030_TANCI</name>
<evidence type="ECO:0000256" key="1">
    <source>
        <dbReference type="SAM" id="MobiDB-lite"/>
    </source>
</evidence>
<proteinExistence type="predicted"/>
<feature type="region of interest" description="Disordered" evidence="1">
    <location>
        <begin position="132"/>
        <end position="152"/>
    </location>
</feature>